<dbReference type="FunFam" id="1.10.287.180:FF:000001">
    <property type="entry name" value="Transcription elongation factor GreA"/>
    <property type="match status" value="1"/>
</dbReference>
<evidence type="ECO:0000256" key="2">
    <source>
        <dbReference type="ARBA" id="ARBA00013729"/>
    </source>
</evidence>
<organism evidence="8 9">
    <name type="scientific">Bipolaricaulis sibiricus</name>
    <dbReference type="NCBI Taxonomy" id="2501609"/>
    <lineage>
        <taxon>Bacteria</taxon>
        <taxon>Candidatus Bipolaricaulota</taxon>
        <taxon>Candidatus Bipolaricaulia</taxon>
        <taxon>Candidatus Bipolaricaulales</taxon>
        <taxon>Candidatus Bipolaricaulaceae</taxon>
        <taxon>Candidatus Bipolaricaulis</taxon>
    </lineage>
</organism>
<keyword evidence="5" id="KW-0804">Transcription</keyword>
<dbReference type="EMBL" id="CP034928">
    <property type="protein sequence ID" value="QAA76055.1"/>
    <property type="molecule type" value="Genomic_DNA"/>
</dbReference>
<dbReference type="Gene3D" id="1.10.287.180">
    <property type="entry name" value="Transcription elongation factor, GreA/GreB, N-terminal domain"/>
    <property type="match status" value="1"/>
</dbReference>
<proteinExistence type="inferred from homology"/>
<dbReference type="GO" id="GO:0070063">
    <property type="term" value="F:RNA polymerase binding"/>
    <property type="evidence" value="ECO:0007669"/>
    <property type="project" value="InterPro"/>
</dbReference>
<dbReference type="GO" id="GO:0032784">
    <property type="term" value="P:regulation of DNA-templated transcription elongation"/>
    <property type="evidence" value="ECO:0007669"/>
    <property type="project" value="InterPro"/>
</dbReference>
<dbReference type="GO" id="GO:0006354">
    <property type="term" value="P:DNA-templated transcription elongation"/>
    <property type="evidence" value="ECO:0007669"/>
    <property type="project" value="TreeGrafter"/>
</dbReference>
<dbReference type="KEGG" id="bih:BIP78_0289"/>
<dbReference type="AlphaFoldDB" id="A0A410FSJ0"/>
<name>A0A410FSJ0_BIPS1</name>
<protein>
    <recommendedName>
        <fullName evidence="2">Transcription elongation factor GreA</fullName>
    </recommendedName>
    <alternativeName>
        <fullName evidence="6">Transcript cleavage factor GreA</fullName>
    </alternativeName>
</protein>
<dbReference type="InterPro" id="IPR036805">
    <property type="entry name" value="Tscrpt_elong_fac_GreA/B_N_sf"/>
</dbReference>
<dbReference type="PANTHER" id="PTHR30437:SF4">
    <property type="entry name" value="TRANSCRIPTION ELONGATION FACTOR GREA"/>
    <property type="match status" value="1"/>
</dbReference>
<dbReference type="GO" id="GO:0003746">
    <property type="term" value="F:translation elongation factor activity"/>
    <property type="evidence" value="ECO:0007669"/>
    <property type="project" value="UniProtKB-KW"/>
</dbReference>
<dbReference type="PROSITE" id="PS00829">
    <property type="entry name" value="GREAB_1"/>
    <property type="match status" value="1"/>
</dbReference>
<dbReference type="InterPro" id="IPR023459">
    <property type="entry name" value="Tscrpt_elong_fac_GreA/B_fam"/>
</dbReference>
<evidence type="ECO:0000313" key="8">
    <source>
        <dbReference type="EMBL" id="QAA76055.1"/>
    </source>
</evidence>
<reference evidence="9" key="1">
    <citation type="submission" date="2018-12" db="EMBL/GenBank/DDBJ databases">
        <title>Complete genome sequence of an uncultured bacterium of the candidate phylum Bipolaricaulota.</title>
        <authorList>
            <person name="Kadnikov V.V."/>
            <person name="Mardanov A.V."/>
            <person name="Beletsky A.V."/>
            <person name="Frank Y.A."/>
            <person name="Karnachuk O.V."/>
            <person name="Ravin N.V."/>
        </authorList>
    </citation>
    <scope>NUCLEOTIDE SEQUENCE [LARGE SCALE GENOMIC DNA]</scope>
</reference>
<dbReference type="Proteomes" id="UP000287233">
    <property type="component" value="Chromosome"/>
</dbReference>
<keyword evidence="3" id="KW-0805">Transcription regulation</keyword>
<comment type="similarity">
    <text evidence="1">Belongs to the GreA/GreB family.</text>
</comment>
<evidence type="ECO:0000256" key="6">
    <source>
        <dbReference type="ARBA" id="ARBA00030776"/>
    </source>
</evidence>
<keyword evidence="8" id="KW-0251">Elongation factor</keyword>
<evidence type="ECO:0000256" key="3">
    <source>
        <dbReference type="ARBA" id="ARBA00023015"/>
    </source>
</evidence>
<feature type="domain" description="Transcription elongation factor GreA/GreB N-terminal" evidence="7">
    <location>
        <begin position="11"/>
        <end position="80"/>
    </location>
</feature>
<accession>A0A410FSJ0</accession>
<sequence>MKLPPKPQEKVLTREGYERFKKELDELVRVRRPQVIERLRAARELGDLRENAEYHAAKEEQGFVENRIAELERLLRGVRIIE</sequence>
<dbReference type="SUPFAM" id="SSF46557">
    <property type="entry name" value="GreA transcript cleavage protein, N-terminal domain"/>
    <property type="match status" value="1"/>
</dbReference>
<keyword evidence="4" id="KW-0238">DNA-binding</keyword>
<dbReference type="PANTHER" id="PTHR30437">
    <property type="entry name" value="TRANSCRIPTION ELONGATION FACTOR GREA"/>
    <property type="match status" value="1"/>
</dbReference>
<dbReference type="InterPro" id="IPR022691">
    <property type="entry name" value="Tscrpt_elong_fac_GreA/B_N"/>
</dbReference>
<evidence type="ECO:0000256" key="4">
    <source>
        <dbReference type="ARBA" id="ARBA00023125"/>
    </source>
</evidence>
<dbReference type="GO" id="GO:0003677">
    <property type="term" value="F:DNA binding"/>
    <property type="evidence" value="ECO:0007669"/>
    <property type="project" value="UniProtKB-KW"/>
</dbReference>
<evidence type="ECO:0000256" key="5">
    <source>
        <dbReference type="ARBA" id="ARBA00023163"/>
    </source>
</evidence>
<dbReference type="Pfam" id="PF03449">
    <property type="entry name" value="GreA_GreB_N"/>
    <property type="match status" value="1"/>
</dbReference>
<evidence type="ECO:0000259" key="7">
    <source>
        <dbReference type="Pfam" id="PF03449"/>
    </source>
</evidence>
<gene>
    <name evidence="8" type="ORF">BIP78_0289</name>
</gene>
<keyword evidence="8" id="KW-0648">Protein biosynthesis</keyword>
<evidence type="ECO:0000256" key="1">
    <source>
        <dbReference type="ARBA" id="ARBA00008213"/>
    </source>
</evidence>
<dbReference type="InterPro" id="IPR018151">
    <property type="entry name" value="TF_GreA/GreB_CS"/>
</dbReference>
<evidence type="ECO:0000313" key="9">
    <source>
        <dbReference type="Proteomes" id="UP000287233"/>
    </source>
</evidence>